<dbReference type="EMBL" id="BARS01010440">
    <property type="protein sequence ID" value="GAF93589.1"/>
    <property type="molecule type" value="Genomic_DNA"/>
</dbReference>
<dbReference type="Gene3D" id="3.30.1490.20">
    <property type="entry name" value="ATP-grasp fold, A domain"/>
    <property type="match status" value="1"/>
</dbReference>
<proteinExistence type="predicted"/>
<dbReference type="InterPro" id="IPR002192">
    <property type="entry name" value="PPDK_AMP/ATP-bd"/>
</dbReference>
<dbReference type="GO" id="GO:0005524">
    <property type="term" value="F:ATP binding"/>
    <property type="evidence" value="ECO:0007669"/>
    <property type="project" value="InterPro"/>
</dbReference>
<protein>
    <recommendedName>
        <fullName evidence="1">Pyruvate phosphate dikinase AMP/ATP-binding domain-containing protein</fullName>
    </recommendedName>
</protein>
<gene>
    <name evidence="2" type="ORF">S01H1_19347</name>
</gene>
<organism evidence="2">
    <name type="scientific">marine sediment metagenome</name>
    <dbReference type="NCBI Taxonomy" id="412755"/>
    <lineage>
        <taxon>unclassified sequences</taxon>
        <taxon>metagenomes</taxon>
        <taxon>ecological metagenomes</taxon>
    </lineage>
</organism>
<evidence type="ECO:0000313" key="2">
    <source>
        <dbReference type="EMBL" id="GAF93589.1"/>
    </source>
</evidence>
<reference evidence="2" key="1">
    <citation type="journal article" date="2014" name="Front. Microbiol.">
        <title>High frequency of phylogenetically diverse reductive dehalogenase-homologous genes in deep subseafloor sedimentary metagenomes.</title>
        <authorList>
            <person name="Kawai M."/>
            <person name="Futagami T."/>
            <person name="Toyoda A."/>
            <person name="Takaki Y."/>
            <person name="Nishi S."/>
            <person name="Hori S."/>
            <person name="Arai W."/>
            <person name="Tsubouchi T."/>
            <person name="Morono Y."/>
            <person name="Uchiyama I."/>
            <person name="Ito T."/>
            <person name="Fujiyama A."/>
            <person name="Inagaki F."/>
            <person name="Takami H."/>
        </authorList>
    </citation>
    <scope>NUCLEOTIDE SEQUENCE</scope>
    <source>
        <strain evidence="2">Expedition CK06-06</strain>
    </source>
</reference>
<dbReference type="PANTHER" id="PTHR22931">
    <property type="entry name" value="PHOSPHOENOLPYRUVATE DIKINASE-RELATED"/>
    <property type="match status" value="1"/>
</dbReference>
<feature type="domain" description="Pyruvate phosphate dikinase AMP/ATP-binding" evidence="1">
    <location>
        <begin position="22"/>
        <end position="77"/>
    </location>
</feature>
<feature type="non-terminal residue" evidence="2">
    <location>
        <position position="169"/>
    </location>
</feature>
<dbReference type="AlphaFoldDB" id="X0TK17"/>
<dbReference type="PANTHER" id="PTHR22931:SF9">
    <property type="entry name" value="PYRUVATE, PHOSPHATE DIKINASE 1, CHLOROPLASTIC"/>
    <property type="match status" value="1"/>
</dbReference>
<accession>X0TK17</accession>
<dbReference type="GO" id="GO:0050242">
    <property type="term" value="F:pyruvate, phosphate dikinase activity"/>
    <property type="evidence" value="ECO:0007669"/>
    <property type="project" value="InterPro"/>
</dbReference>
<sequence length="169" mass="18525">MAARLVYFFGAGKAEGDARDKQLLGGKGAGLMQMTSIGLPVPPGFVVSTDCCDQYFKRNKRWPKGLDAQVREALKKLERLAGKRLGQPDEPLLVSVRSGAAVSMPGMMETILNLGLNDKSVEGLASNTNNRRFALDAYRRLIAMYAGTAMRVPRERFDSAMAEVKVKRT</sequence>
<dbReference type="InterPro" id="IPR010121">
    <property type="entry name" value="Pyruvate_phosphate_dikinase"/>
</dbReference>
<name>X0TK17_9ZZZZ</name>
<dbReference type="SUPFAM" id="SSF56059">
    <property type="entry name" value="Glutathione synthetase ATP-binding domain-like"/>
    <property type="match status" value="1"/>
</dbReference>
<comment type="caution">
    <text evidence="2">The sequence shown here is derived from an EMBL/GenBank/DDBJ whole genome shotgun (WGS) entry which is preliminary data.</text>
</comment>
<dbReference type="InterPro" id="IPR013815">
    <property type="entry name" value="ATP_grasp_subdomain_1"/>
</dbReference>
<dbReference type="Pfam" id="PF01326">
    <property type="entry name" value="PPDK_N"/>
    <property type="match status" value="1"/>
</dbReference>
<evidence type="ECO:0000259" key="1">
    <source>
        <dbReference type="Pfam" id="PF01326"/>
    </source>
</evidence>
<dbReference type="GO" id="GO:0016301">
    <property type="term" value="F:kinase activity"/>
    <property type="evidence" value="ECO:0007669"/>
    <property type="project" value="InterPro"/>
</dbReference>